<evidence type="ECO:0000313" key="2">
    <source>
        <dbReference type="Proteomes" id="UP001234178"/>
    </source>
</evidence>
<name>A0ABR0AZN7_9CRUS</name>
<dbReference type="EMBL" id="JAOYFB010000039">
    <property type="protein sequence ID" value="KAK4030598.1"/>
    <property type="molecule type" value="Genomic_DNA"/>
</dbReference>
<dbReference type="Proteomes" id="UP001234178">
    <property type="component" value="Unassembled WGS sequence"/>
</dbReference>
<sequence length="138" mass="16048">MPLGWTPPRTPTCLICSQDPETKQHLMYQEPERLTVWSWLEGTIVFDVRLLILSKRRLMIRGHIFGPVGNLPFSYSLSGCLSLNQLEGKEYLTHTMPRRSKESLWKVLRNLDPNSLFQHILNILNRCTTAFRKVPQAE</sequence>
<keyword evidence="2" id="KW-1185">Reference proteome</keyword>
<evidence type="ECO:0000313" key="1">
    <source>
        <dbReference type="EMBL" id="KAK4030598.1"/>
    </source>
</evidence>
<proteinExistence type="predicted"/>
<gene>
    <name evidence="1" type="ORF">OUZ56_023858</name>
</gene>
<reference evidence="1 2" key="1">
    <citation type="journal article" date="2023" name="Nucleic Acids Res.">
        <title>The hologenome of Daphnia magna reveals possible DNA methylation and microbiome-mediated evolution of the host genome.</title>
        <authorList>
            <person name="Chaturvedi A."/>
            <person name="Li X."/>
            <person name="Dhandapani V."/>
            <person name="Marshall H."/>
            <person name="Kissane S."/>
            <person name="Cuenca-Cambronero M."/>
            <person name="Asole G."/>
            <person name="Calvet F."/>
            <person name="Ruiz-Romero M."/>
            <person name="Marangio P."/>
            <person name="Guigo R."/>
            <person name="Rago D."/>
            <person name="Mirbahai L."/>
            <person name="Eastwood N."/>
            <person name="Colbourne J.K."/>
            <person name="Zhou J."/>
            <person name="Mallon E."/>
            <person name="Orsini L."/>
        </authorList>
    </citation>
    <scope>NUCLEOTIDE SEQUENCE [LARGE SCALE GENOMIC DNA]</scope>
    <source>
        <strain evidence="1">LRV0_1</strain>
    </source>
</reference>
<accession>A0ABR0AZN7</accession>
<comment type="caution">
    <text evidence="1">The sequence shown here is derived from an EMBL/GenBank/DDBJ whole genome shotgun (WGS) entry which is preliminary data.</text>
</comment>
<organism evidence="1 2">
    <name type="scientific">Daphnia magna</name>
    <dbReference type="NCBI Taxonomy" id="35525"/>
    <lineage>
        <taxon>Eukaryota</taxon>
        <taxon>Metazoa</taxon>
        <taxon>Ecdysozoa</taxon>
        <taxon>Arthropoda</taxon>
        <taxon>Crustacea</taxon>
        <taxon>Branchiopoda</taxon>
        <taxon>Diplostraca</taxon>
        <taxon>Cladocera</taxon>
        <taxon>Anomopoda</taxon>
        <taxon>Daphniidae</taxon>
        <taxon>Daphnia</taxon>
    </lineage>
</organism>
<protein>
    <submittedName>
        <fullName evidence="1">Uncharacterized protein</fullName>
    </submittedName>
</protein>